<feature type="compositionally biased region" description="Low complexity" evidence="1">
    <location>
        <begin position="781"/>
        <end position="795"/>
    </location>
</feature>
<feature type="compositionally biased region" description="Basic residues" evidence="1">
    <location>
        <begin position="106"/>
        <end position="115"/>
    </location>
</feature>
<evidence type="ECO:0000313" key="2">
    <source>
        <dbReference type="EMBL" id="KAH9370951.1"/>
    </source>
</evidence>
<feature type="compositionally biased region" description="Low complexity" evidence="1">
    <location>
        <begin position="30"/>
        <end position="41"/>
    </location>
</feature>
<proteinExistence type="predicted"/>
<dbReference type="Proteomes" id="UP000821853">
    <property type="component" value="Chromosome 3"/>
</dbReference>
<feature type="compositionally biased region" description="Polar residues" evidence="1">
    <location>
        <begin position="1178"/>
        <end position="1189"/>
    </location>
</feature>
<feature type="compositionally biased region" description="Low complexity" evidence="1">
    <location>
        <begin position="1201"/>
        <end position="1216"/>
    </location>
</feature>
<feature type="compositionally biased region" description="Polar residues" evidence="1">
    <location>
        <begin position="420"/>
        <end position="452"/>
    </location>
</feature>
<reference evidence="2 3" key="1">
    <citation type="journal article" date="2020" name="Cell">
        <title>Large-Scale Comparative Analyses of Tick Genomes Elucidate Their Genetic Diversity and Vector Capacities.</title>
        <authorList>
            <consortium name="Tick Genome and Microbiome Consortium (TIGMIC)"/>
            <person name="Jia N."/>
            <person name="Wang J."/>
            <person name="Shi W."/>
            <person name="Du L."/>
            <person name="Sun Y."/>
            <person name="Zhan W."/>
            <person name="Jiang J.F."/>
            <person name="Wang Q."/>
            <person name="Zhang B."/>
            <person name="Ji P."/>
            <person name="Bell-Sakyi L."/>
            <person name="Cui X.M."/>
            <person name="Yuan T.T."/>
            <person name="Jiang B.G."/>
            <person name="Yang W.F."/>
            <person name="Lam T.T."/>
            <person name="Chang Q.C."/>
            <person name="Ding S.J."/>
            <person name="Wang X.J."/>
            <person name="Zhu J.G."/>
            <person name="Ruan X.D."/>
            <person name="Zhao L."/>
            <person name="Wei J.T."/>
            <person name="Ye R.Z."/>
            <person name="Que T.C."/>
            <person name="Du C.H."/>
            <person name="Zhou Y.H."/>
            <person name="Cheng J.X."/>
            <person name="Dai P.F."/>
            <person name="Guo W.B."/>
            <person name="Han X.H."/>
            <person name="Huang E.J."/>
            <person name="Li L.F."/>
            <person name="Wei W."/>
            <person name="Gao Y.C."/>
            <person name="Liu J.Z."/>
            <person name="Shao H.Z."/>
            <person name="Wang X."/>
            <person name="Wang C.C."/>
            <person name="Yang T.C."/>
            <person name="Huo Q.B."/>
            <person name="Li W."/>
            <person name="Chen H.Y."/>
            <person name="Chen S.E."/>
            <person name="Zhou L.G."/>
            <person name="Ni X.B."/>
            <person name="Tian J.H."/>
            <person name="Sheng Y."/>
            <person name="Liu T."/>
            <person name="Pan Y.S."/>
            <person name="Xia L.Y."/>
            <person name="Li J."/>
            <person name="Zhao F."/>
            <person name="Cao W.C."/>
        </authorList>
    </citation>
    <scope>NUCLEOTIDE SEQUENCE [LARGE SCALE GENOMIC DNA]</scope>
    <source>
        <strain evidence="2">HaeL-2018</strain>
    </source>
</reference>
<dbReference type="VEuPathDB" id="VectorBase:HLOH_054084"/>
<feature type="region of interest" description="Disordered" evidence="1">
    <location>
        <begin position="1"/>
        <end position="52"/>
    </location>
</feature>
<comment type="caution">
    <text evidence="2">The sequence shown here is derived from an EMBL/GenBank/DDBJ whole genome shotgun (WGS) entry which is preliminary data.</text>
</comment>
<feature type="region of interest" description="Disordered" evidence="1">
    <location>
        <begin position="1115"/>
        <end position="1154"/>
    </location>
</feature>
<feature type="region of interest" description="Disordered" evidence="1">
    <location>
        <begin position="539"/>
        <end position="664"/>
    </location>
</feature>
<sequence>MKSRSRTTSSQWSGSTARPAPTSVKSIKAPSSVSISQPQSPGHVSAKHSWTPSVLTINGQRLGSRSIASHESEVGHQASNAKFAARLSPSAGSRSNRSPSLETTRSSHHSLRARSTRSLGKTAATFRSNERFRTNSVNAEVPAMVSSARSVASKHDAAASSQSSAVKASKSSAKVTGRSGFLIPGDVPAFRVEIPPLHLTLISSKTALTGPSTGRDSMSPTASTFWSSFTESLSRERGPFMERKEGHVGSLQESSLFTKGLSLLRKSSQRMAEAPESATARTLSKRTLSPYGSQQAISTIPASKLQIPDVSTLPNKFHPITKSRKSLSPTHLKRLQEPGPKMPGSIHISATKLAPTYQKEPDTHDKATSPLRDKMSSPFEHAQGVKSIIAESRTSPGALGRTENVAGGTSFGAAPDQGSKCMSQESPKSGTLGSSFTSQSQFERPSSPSTDITWPKEDGGSPGQLAGIWTPRATAGTLDTTKSPRPLGGTWPPRAAAGVLDSTKSPVRESPVVPETQFMTGQRSPFPCTLDSVPRAFADSTSPRPLAGSWTPRATSGMLDPTKSPRSPFILPSGASETQPPLKSEFGAASDSGFMDMSRGSTFASESQFERPSSPSTDITWPKEDRGSPRQFAGIWSPRATAGMLDPTKSPRGSTALVPSDAPQKQFMKYQIPASRSFFQDTPHQELEVSSSQGSAGPLDAATSPLWSPRVTGKEMKEVSNVLDSATTKDALSLFSDASPASKLAETRLPLATGSLQTDTESRPFSHETSDSAAEQDIDQRPTSRPSFFSSSTTPKETRSEEMVSKISGPTFAEWPQPSAVSSCAPYESASQPTHALYSPGTLPLVTELTASPSQSSIGSPVLALRAIGASPAAKNTNDLATPGEIKALVAAMESSTAFPQRSQSSFDFSPADTTLGQAPQLIVERQSSSGSSSDLVAFPRVTSAGRTEALSSSLVTSSNAISEQEVSPKAANEDATEPQIQQASLVPLEPKSPEQTASSHIVAPTADGGQTSDNEPPGSGATHTVSVASPAFKSEVLSSDQAAFVAKAASDETSNTASRNTLQQGTVLVMNELSLRPIESNLVRGDIIQRIVSNEEYTIVKKITKNITEASQVASMPARGSEPSKVNSRRENIAFNSKDVQEEECKNSGADKSGALVTARAIERSVFEGGASSMAWQTENAQSTTSHSTSERVSKATLMKSSRTSSTTTTTKRTQ</sequence>
<feature type="region of interest" description="Disordered" evidence="1">
    <location>
        <begin position="391"/>
        <end position="510"/>
    </location>
</feature>
<evidence type="ECO:0000256" key="1">
    <source>
        <dbReference type="SAM" id="MobiDB-lite"/>
    </source>
</evidence>
<keyword evidence="3" id="KW-1185">Reference proteome</keyword>
<feature type="region of interest" description="Disordered" evidence="1">
    <location>
        <begin position="952"/>
        <end position="979"/>
    </location>
</feature>
<feature type="compositionally biased region" description="Basic and acidic residues" evidence="1">
    <location>
        <begin position="359"/>
        <end position="375"/>
    </location>
</feature>
<feature type="compositionally biased region" description="Polar residues" evidence="1">
    <location>
        <begin position="599"/>
        <end position="619"/>
    </location>
</feature>
<feature type="compositionally biased region" description="Polar residues" evidence="1">
    <location>
        <begin position="1"/>
        <end position="16"/>
    </location>
</feature>
<organism evidence="2 3">
    <name type="scientific">Haemaphysalis longicornis</name>
    <name type="common">Bush tick</name>
    <dbReference type="NCBI Taxonomy" id="44386"/>
    <lineage>
        <taxon>Eukaryota</taxon>
        <taxon>Metazoa</taxon>
        <taxon>Ecdysozoa</taxon>
        <taxon>Arthropoda</taxon>
        <taxon>Chelicerata</taxon>
        <taxon>Arachnida</taxon>
        <taxon>Acari</taxon>
        <taxon>Parasitiformes</taxon>
        <taxon>Ixodida</taxon>
        <taxon>Ixodoidea</taxon>
        <taxon>Ixodidae</taxon>
        <taxon>Haemaphysalinae</taxon>
        <taxon>Haemaphysalis</taxon>
    </lineage>
</organism>
<feature type="region of interest" description="Disordered" evidence="1">
    <location>
        <begin position="746"/>
        <end position="805"/>
    </location>
</feature>
<feature type="compositionally biased region" description="Polar residues" evidence="1">
    <location>
        <begin position="680"/>
        <end position="695"/>
    </location>
</feature>
<feature type="compositionally biased region" description="Polar residues" evidence="1">
    <location>
        <begin position="952"/>
        <end position="966"/>
    </location>
</feature>
<name>A0A9J6G7R5_HAELO</name>
<dbReference type="AlphaFoldDB" id="A0A9J6G7R5"/>
<feature type="region of interest" description="Disordered" evidence="1">
    <location>
        <begin position="1004"/>
        <end position="1026"/>
    </location>
</feature>
<feature type="region of interest" description="Disordered" evidence="1">
    <location>
        <begin position="356"/>
        <end position="377"/>
    </location>
</feature>
<feature type="region of interest" description="Disordered" evidence="1">
    <location>
        <begin position="66"/>
        <end position="131"/>
    </location>
</feature>
<gene>
    <name evidence="2" type="ORF">HPB48_012254</name>
</gene>
<protein>
    <submittedName>
        <fullName evidence="2">Uncharacterized protein</fullName>
    </submittedName>
</protein>
<dbReference type="EMBL" id="JABSTR010000005">
    <property type="protein sequence ID" value="KAH9370951.1"/>
    <property type="molecule type" value="Genomic_DNA"/>
</dbReference>
<feature type="region of interest" description="Disordered" evidence="1">
    <location>
        <begin position="1178"/>
        <end position="1216"/>
    </location>
</feature>
<feature type="compositionally biased region" description="Basic and acidic residues" evidence="1">
    <location>
        <begin position="760"/>
        <end position="770"/>
    </location>
</feature>
<feature type="compositionally biased region" description="Polar residues" evidence="1">
    <location>
        <begin position="90"/>
        <end position="104"/>
    </location>
</feature>
<evidence type="ECO:0000313" key="3">
    <source>
        <dbReference type="Proteomes" id="UP000821853"/>
    </source>
</evidence>
<feature type="region of interest" description="Disordered" evidence="1">
    <location>
        <begin position="680"/>
        <end position="712"/>
    </location>
</feature>
<accession>A0A9J6G7R5</accession>